<dbReference type="SMART" id="SM00327">
    <property type="entry name" value="VWA"/>
    <property type="match status" value="1"/>
</dbReference>
<name>A0ABN6H005_9BACT</name>
<dbReference type="InterPro" id="IPR002035">
    <property type="entry name" value="VWF_A"/>
</dbReference>
<dbReference type="Proteomes" id="UP001374893">
    <property type="component" value="Chromosome"/>
</dbReference>
<proteinExistence type="predicted"/>
<dbReference type="EMBL" id="AP024702">
    <property type="protein sequence ID" value="BCX46871.1"/>
    <property type="molecule type" value="Genomic_DNA"/>
</dbReference>
<evidence type="ECO:0000259" key="2">
    <source>
        <dbReference type="PROSITE" id="PS50234"/>
    </source>
</evidence>
<sequence>MRRRNLRNSFLLSAALGLTAAFVLLGIRYALEPTMPGLVVVATAEDPDRPDSSPQKIKRSDSYAFQRPSAPRQPPGGSANVVRAATFGDVPLPESGPESMLTEWIGSQDLGDFGEGVEIIGGAGGSTFFGIRRQANRFAFVVDVSGSMSEGSGGLLPSPVSRIEALRKQMHDSISAMPDTCQFAIVFFNEGYWGVDGNQGISGGKGSGRIDWIQATDENKFKALKCIENMSPGGGTEWIGALSEAVKLDPRPEVLYLLSDGEPSDWKDVKQRMAFLAASGIAIDTVALECDPGGASRLRELALKTGGSYRRIERGKVTDRIDTAGVAPVIPELPGP</sequence>
<evidence type="ECO:0000313" key="3">
    <source>
        <dbReference type="EMBL" id="BCX46871.1"/>
    </source>
</evidence>
<organism evidence="3 4">
    <name type="scientific">Haloferula helveola</name>
    <dbReference type="NCBI Taxonomy" id="490095"/>
    <lineage>
        <taxon>Bacteria</taxon>
        <taxon>Pseudomonadati</taxon>
        <taxon>Verrucomicrobiota</taxon>
        <taxon>Verrucomicrobiia</taxon>
        <taxon>Verrucomicrobiales</taxon>
        <taxon>Verrucomicrobiaceae</taxon>
        <taxon>Haloferula</taxon>
    </lineage>
</organism>
<protein>
    <submittedName>
        <fullName evidence="3">vonWillebr and factor A domain-containing protein 3A isoform X1</fullName>
    </submittedName>
</protein>
<reference evidence="3 4" key="1">
    <citation type="submission" date="2021-06" db="EMBL/GenBank/DDBJ databases">
        <title>Complete genome of Haloferula helveola possessing various polysaccharide degrading enzymes.</title>
        <authorList>
            <person name="Takami H."/>
            <person name="Huang C."/>
            <person name="Hamasaki K."/>
        </authorList>
    </citation>
    <scope>NUCLEOTIDE SEQUENCE [LARGE SCALE GENOMIC DNA]</scope>
    <source>
        <strain evidence="3 4">CN-1</strain>
    </source>
</reference>
<evidence type="ECO:0000256" key="1">
    <source>
        <dbReference type="SAM" id="MobiDB-lite"/>
    </source>
</evidence>
<dbReference type="Gene3D" id="3.40.50.410">
    <property type="entry name" value="von Willebrand factor, type A domain"/>
    <property type="match status" value="1"/>
</dbReference>
<evidence type="ECO:0000313" key="4">
    <source>
        <dbReference type="Proteomes" id="UP001374893"/>
    </source>
</evidence>
<dbReference type="PROSITE" id="PS50234">
    <property type="entry name" value="VWFA"/>
    <property type="match status" value="1"/>
</dbReference>
<dbReference type="SUPFAM" id="SSF53300">
    <property type="entry name" value="vWA-like"/>
    <property type="match status" value="1"/>
</dbReference>
<dbReference type="InterPro" id="IPR036465">
    <property type="entry name" value="vWFA_dom_sf"/>
</dbReference>
<gene>
    <name evidence="3" type="ORF">HAHE_07790</name>
</gene>
<accession>A0ABN6H005</accession>
<feature type="region of interest" description="Disordered" evidence="1">
    <location>
        <begin position="44"/>
        <end position="80"/>
    </location>
</feature>
<feature type="domain" description="VWFA" evidence="2">
    <location>
        <begin position="137"/>
        <end position="333"/>
    </location>
</feature>
<keyword evidence="4" id="KW-1185">Reference proteome</keyword>